<proteinExistence type="inferred from homology"/>
<comment type="similarity">
    <text evidence="2">Belongs to the AzlC family.</text>
</comment>
<evidence type="ECO:0000313" key="9">
    <source>
        <dbReference type="EMBL" id="NOL52077.1"/>
    </source>
</evidence>
<evidence type="ECO:0000256" key="8">
    <source>
        <dbReference type="SAM" id="Phobius"/>
    </source>
</evidence>
<feature type="transmembrane region" description="Helical" evidence="8">
    <location>
        <begin position="21"/>
        <end position="50"/>
    </location>
</feature>
<name>A0A849PB06_9BURK</name>
<evidence type="ECO:0000313" key="10">
    <source>
        <dbReference type="Proteomes" id="UP000537862"/>
    </source>
</evidence>
<dbReference type="InterPro" id="IPR011606">
    <property type="entry name" value="Brnchd-chn_aa_trnsp_permease"/>
</dbReference>
<comment type="subcellular location">
    <subcellularLocation>
        <location evidence="1">Cell membrane</location>
        <topology evidence="1">Multi-pass membrane protein</topology>
    </subcellularLocation>
</comment>
<dbReference type="GO" id="GO:1903785">
    <property type="term" value="P:L-valine transmembrane transport"/>
    <property type="evidence" value="ECO:0007669"/>
    <property type="project" value="TreeGrafter"/>
</dbReference>
<dbReference type="GO" id="GO:0005886">
    <property type="term" value="C:plasma membrane"/>
    <property type="evidence" value="ECO:0007669"/>
    <property type="project" value="UniProtKB-SubCell"/>
</dbReference>
<keyword evidence="10" id="KW-1185">Reference proteome</keyword>
<protein>
    <submittedName>
        <fullName evidence="9">Branched-chain amino acid ABC transporter permease</fullName>
    </submittedName>
</protein>
<organism evidence="9 10">
    <name type="scientific">Pelistega suis</name>
    <dbReference type="NCBI Taxonomy" id="1631957"/>
    <lineage>
        <taxon>Bacteria</taxon>
        <taxon>Pseudomonadati</taxon>
        <taxon>Pseudomonadota</taxon>
        <taxon>Betaproteobacteria</taxon>
        <taxon>Burkholderiales</taxon>
        <taxon>Alcaligenaceae</taxon>
        <taxon>Pelistega</taxon>
    </lineage>
</organism>
<dbReference type="Proteomes" id="UP000537862">
    <property type="component" value="Unassembled WGS sequence"/>
</dbReference>
<feature type="transmembrane region" description="Helical" evidence="8">
    <location>
        <begin position="56"/>
        <end position="80"/>
    </location>
</feature>
<accession>A0A849PB06</accession>
<feature type="transmembrane region" description="Helical" evidence="8">
    <location>
        <begin position="131"/>
        <end position="157"/>
    </location>
</feature>
<keyword evidence="7 8" id="KW-0472">Membrane</keyword>
<dbReference type="RefSeq" id="WP_171680773.1">
    <property type="nucleotide sequence ID" value="NZ_JABGBN010000006.1"/>
</dbReference>
<dbReference type="PANTHER" id="PTHR34979:SF1">
    <property type="entry name" value="INNER MEMBRANE PROTEIN YGAZ"/>
    <property type="match status" value="1"/>
</dbReference>
<reference evidence="9 10" key="1">
    <citation type="submission" date="2020-05" db="EMBL/GenBank/DDBJ databases">
        <authorList>
            <person name="Niu N."/>
        </authorList>
    </citation>
    <scope>NUCLEOTIDE SEQUENCE [LARGE SCALE GENOMIC DNA]</scope>
    <source>
        <strain evidence="9 10">3340-03</strain>
    </source>
</reference>
<evidence type="ECO:0000256" key="3">
    <source>
        <dbReference type="ARBA" id="ARBA00022448"/>
    </source>
</evidence>
<dbReference type="PANTHER" id="PTHR34979">
    <property type="entry name" value="INNER MEMBRANE PROTEIN YGAZ"/>
    <property type="match status" value="1"/>
</dbReference>
<dbReference type="Pfam" id="PF03591">
    <property type="entry name" value="AzlC"/>
    <property type="match status" value="1"/>
</dbReference>
<comment type="caution">
    <text evidence="9">The sequence shown here is derived from an EMBL/GenBank/DDBJ whole genome shotgun (WGS) entry which is preliminary data.</text>
</comment>
<evidence type="ECO:0000256" key="5">
    <source>
        <dbReference type="ARBA" id="ARBA00022692"/>
    </source>
</evidence>
<keyword evidence="6 8" id="KW-1133">Transmembrane helix</keyword>
<dbReference type="EMBL" id="JABGBN010000006">
    <property type="protein sequence ID" value="NOL52077.1"/>
    <property type="molecule type" value="Genomic_DNA"/>
</dbReference>
<evidence type="ECO:0000256" key="6">
    <source>
        <dbReference type="ARBA" id="ARBA00022989"/>
    </source>
</evidence>
<sequence length="239" mass="26130">MTSRTYFFQGIKDTIPTMLGYFPASLAFGLTGTSIGLSPMELFAISFFVYAGSAQFFILASLQLGMPILSVVFLVFMLNLRHLLYGPIIEPYLPEGLKKRLAKAFLLTDEVFAICYLKLKTIPAEGKTPWYFAVGLFAWWSWLLGTLVGIFAGEYIFKSYPLLAQTMGFALTALFVGVTFLVVQSSMLLALGIGGLVSLFFAYIGWSSVAMLAGAAVACLVYQPPQQTSTLIKEGDSHA</sequence>
<keyword evidence="4" id="KW-1003">Cell membrane</keyword>
<keyword evidence="5 8" id="KW-0812">Transmembrane</keyword>
<keyword evidence="3" id="KW-0813">Transport</keyword>
<feature type="transmembrane region" description="Helical" evidence="8">
    <location>
        <begin position="169"/>
        <end position="194"/>
    </location>
</feature>
<evidence type="ECO:0000256" key="7">
    <source>
        <dbReference type="ARBA" id="ARBA00023136"/>
    </source>
</evidence>
<dbReference type="AlphaFoldDB" id="A0A849PB06"/>
<evidence type="ECO:0000256" key="4">
    <source>
        <dbReference type="ARBA" id="ARBA00022475"/>
    </source>
</evidence>
<evidence type="ECO:0000256" key="1">
    <source>
        <dbReference type="ARBA" id="ARBA00004651"/>
    </source>
</evidence>
<evidence type="ECO:0000256" key="2">
    <source>
        <dbReference type="ARBA" id="ARBA00010735"/>
    </source>
</evidence>
<gene>
    <name evidence="9" type="ORF">HKX39_07870</name>
</gene>